<gene>
    <name evidence="1" type="ORF">FRX31_007338</name>
</gene>
<sequence length="67" mass="7980">MRMEKCLRDQGITGPPYQLLYGNTKQIFRWMKKAQAKPMEISHHTLSRILPFDHQAAKDYGKRFVSW</sequence>
<proteinExistence type="predicted"/>
<name>A0A7J6X133_THATH</name>
<accession>A0A7J6X133</accession>
<dbReference type="OrthoDB" id="1470350at2759"/>
<keyword evidence="2" id="KW-1185">Reference proteome</keyword>
<comment type="caution">
    <text evidence="1">The sequence shown here is derived from an EMBL/GenBank/DDBJ whole genome shotgun (WGS) entry which is preliminary data.</text>
</comment>
<protein>
    <submittedName>
        <fullName evidence="1">Uncharacterized protein</fullName>
    </submittedName>
</protein>
<dbReference type="Proteomes" id="UP000554482">
    <property type="component" value="Unassembled WGS sequence"/>
</dbReference>
<evidence type="ECO:0000313" key="2">
    <source>
        <dbReference type="Proteomes" id="UP000554482"/>
    </source>
</evidence>
<evidence type="ECO:0000313" key="1">
    <source>
        <dbReference type="EMBL" id="KAF5203063.1"/>
    </source>
</evidence>
<dbReference type="EMBL" id="JABWDY010007280">
    <property type="protein sequence ID" value="KAF5203063.1"/>
    <property type="molecule type" value="Genomic_DNA"/>
</dbReference>
<reference evidence="1 2" key="1">
    <citation type="submission" date="2020-06" db="EMBL/GenBank/DDBJ databases">
        <title>Transcriptomic and genomic resources for Thalictrum thalictroides and T. hernandezii: Facilitating candidate gene discovery in an emerging model plant lineage.</title>
        <authorList>
            <person name="Arias T."/>
            <person name="Riano-Pachon D.M."/>
            <person name="Di Stilio V.S."/>
        </authorList>
    </citation>
    <scope>NUCLEOTIDE SEQUENCE [LARGE SCALE GENOMIC DNA]</scope>
    <source>
        <strain evidence="2">cv. WT478/WT964</strain>
        <tissue evidence="1">Leaves</tissue>
    </source>
</reference>
<organism evidence="1 2">
    <name type="scientific">Thalictrum thalictroides</name>
    <name type="common">Rue-anemone</name>
    <name type="synonym">Anemone thalictroides</name>
    <dbReference type="NCBI Taxonomy" id="46969"/>
    <lineage>
        <taxon>Eukaryota</taxon>
        <taxon>Viridiplantae</taxon>
        <taxon>Streptophyta</taxon>
        <taxon>Embryophyta</taxon>
        <taxon>Tracheophyta</taxon>
        <taxon>Spermatophyta</taxon>
        <taxon>Magnoliopsida</taxon>
        <taxon>Ranunculales</taxon>
        <taxon>Ranunculaceae</taxon>
        <taxon>Thalictroideae</taxon>
        <taxon>Thalictrum</taxon>
    </lineage>
</organism>
<dbReference type="AlphaFoldDB" id="A0A7J6X133"/>